<organism evidence="3 4">
    <name type="scientific">Chryseobacterium turcicum</name>
    <dbReference type="NCBI Taxonomy" id="2898076"/>
    <lineage>
        <taxon>Bacteria</taxon>
        <taxon>Pseudomonadati</taxon>
        <taxon>Bacteroidota</taxon>
        <taxon>Flavobacteriia</taxon>
        <taxon>Flavobacteriales</taxon>
        <taxon>Weeksellaceae</taxon>
        <taxon>Chryseobacterium group</taxon>
        <taxon>Chryseobacterium</taxon>
    </lineage>
</organism>
<gene>
    <name evidence="3" type="ORF">LO744_05045</name>
</gene>
<evidence type="ECO:0000313" key="3">
    <source>
        <dbReference type="EMBL" id="MCD1116220.1"/>
    </source>
</evidence>
<proteinExistence type="predicted"/>
<evidence type="ECO:0000256" key="1">
    <source>
        <dbReference type="SAM" id="MobiDB-lite"/>
    </source>
</evidence>
<feature type="compositionally biased region" description="Gly residues" evidence="1">
    <location>
        <begin position="202"/>
        <end position="211"/>
    </location>
</feature>
<reference evidence="3" key="1">
    <citation type="submission" date="2021-11" db="EMBL/GenBank/DDBJ databases">
        <title>Description of novel Chryseobacterium species.</title>
        <authorList>
            <person name="Saticioglu I.B."/>
            <person name="Ay H."/>
            <person name="Altun S."/>
            <person name="Duman M."/>
        </authorList>
    </citation>
    <scope>NUCLEOTIDE SEQUENCE</scope>
    <source>
        <strain evidence="3">C-17</strain>
    </source>
</reference>
<dbReference type="RefSeq" id="WP_230667511.1">
    <property type="nucleotide sequence ID" value="NZ_JAJNAY010000001.1"/>
</dbReference>
<evidence type="ECO:0008006" key="5">
    <source>
        <dbReference type="Google" id="ProtNLM"/>
    </source>
</evidence>
<evidence type="ECO:0000313" key="4">
    <source>
        <dbReference type="Proteomes" id="UP001108025"/>
    </source>
</evidence>
<keyword evidence="4" id="KW-1185">Reference proteome</keyword>
<comment type="caution">
    <text evidence="3">The sequence shown here is derived from an EMBL/GenBank/DDBJ whole genome shotgun (WGS) entry which is preliminary data.</text>
</comment>
<evidence type="ECO:0000256" key="2">
    <source>
        <dbReference type="SAM" id="SignalP"/>
    </source>
</evidence>
<protein>
    <recommendedName>
        <fullName evidence="5">Lipoprotein</fullName>
    </recommendedName>
</protein>
<dbReference type="Proteomes" id="UP001108025">
    <property type="component" value="Unassembled WGS sequence"/>
</dbReference>
<accession>A0A9Q3YYB9</accession>
<feature type="region of interest" description="Disordered" evidence="1">
    <location>
        <begin position="189"/>
        <end position="222"/>
    </location>
</feature>
<feature type="chain" id="PRO_5040127130" description="Lipoprotein" evidence="2">
    <location>
        <begin position="24"/>
        <end position="440"/>
    </location>
</feature>
<feature type="signal peptide" evidence="2">
    <location>
        <begin position="1"/>
        <end position="23"/>
    </location>
</feature>
<name>A0A9Q3YYB9_9FLAO</name>
<dbReference type="EMBL" id="JAJNAY010000001">
    <property type="protein sequence ID" value="MCD1116220.1"/>
    <property type="molecule type" value="Genomic_DNA"/>
</dbReference>
<dbReference type="AlphaFoldDB" id="A0A9Q3YYB9"/>
<sequence>MKKSLFFRLCLMMIALLSFNSCIHDEVYTASAPSNTEYVSKSPWNEDQMYIKKTQQVFLKHANLPRFNETYGELYWDYAMSFGQYGEKYALVPIVKKNRVIILMETVREGNKVYFYEKKDPELLAFFQHAIYSPIIKTEEYSSEVGDFSAKAMSYICFTRIFTVGCDDHHPGCEPMTSSQQICEWKNTGTPPKGLNPIGDPNGDGSGGGDTGFEYPEPPQNPCEKANALIDPTKANIKPLITGGMYDYINNSSSGEAGVWLKKDAVGNITLVIAPSTATNNIKIMTGGAYYAAIHTHPKDTYPMFTWADIYVLYGLEMNAATYNNGQSSFILVCEDDNGVKQTYMIMFEDIGTYMEDIFNNPDNIGCTHQEIIKRMDEKLGEQYKAEAKKSSPNYESAFLQLNFGTNIGLYKANSNLTGFSKLEIASNTPNAVVSSTNCN</sequence>
<keyword evidence="2" id="KW-0732">Signal</keyword>